<dbReference type="Pfam" id="PF07690">
    <property type="entry name" value="MFS_1"/>
    <property type="match status" value="1"/>
</dbReference>
<proteinExistence type="predicted"/>
<dbReference type="InterPro" id="IPR011701">
    <property type="entry name" value="MFS"/>
</dbReference>
<dbReference type="PANTHER" id="PTHR11360:SF304">
    <property type="entry name" value="MFS DOMAIN-CONTAINING PROTEIN"/>
    <property type="match status" value="1"/>
</dbReference>
<feature type="domain" description="Major facilitator superfamily (MFS) profile" evidence="6">
    <location>
        <begin position="1"/>
        <end position="415"/>
    </location>
</feature>
<reference evidence="7" key="1">
    <citation type="journal article" date="2015" name="Proc. Natl. Acad. Sci. U.S.A.">
        <title>Networks of energetic and metabolic interactions define dynamics in microbial communities.</title>
        <authorList>
            <person name="Embree M."/>
            <person name="Liu J.K."/>
            <person name="Al-Bassam M.M."/>
            <person name="Zengler K."/>
        </authorList>
    </citation>
    <scope>NUCLEOTIDE SEQUENCE</scope>
</reference>
<feature type="transmembrane region" description="Helical" evidence="5">
    <location>
        <begin position="235"/>
        <end position="255"/>
    </location>
</feature>
<feature type="transmembrane region" description="Helical" evidence="5">
    <location>
        <begin position="43"/>
        <end position="68"/>
    </location>
</feature>
<evidence type="ECO:0000256" key="2">
    <source>
        <dbReference type="ARBA" id="ARBA00022692"/>
    </source>
</evidence>
<feature type="transmembrane region" description="Helical" evidence="5">
    <location>
        <begin position="80"/>
        <end position="98"/>
    </location>
</feature>
<evidence type="ECO:0000256" key="3">
    <source>
        <dbReference type="ARBA" id="ARBA00022989"/>
    </source>
</evidence>
<dbReference type="Gene3D" id="1.20.1250.20">
    <property type="entry name" value="MFS general substrate transporter like domains"/>
    <property type="match status" value="2"/>
</dbReference>
<feature type="transmembrane region" description="Helical" evidence="5">
    <location>
        <begin position="358"/>
        <end position="382"/>
    </location>
</feature>
<comment type="caution">
    <text evidence="7">The sequence shown here is derived from an EMBL/GenBank/DDBJ whole genome shotgun (WGS) entry which is preliminary data.</text>
</comment>
<dbReference type="InterPro" id="IPR050327">
    <property type="entry name" value="Proton-linked_MCT"/>
</dbReference>
<organism evidence="7">
    <name type="scientific">hydrocarbon metagenome</name>
    <dbReference type="NCBI Taxonomy" id="938273"/>
    <lineage>
        <taxon>unclassified sequences</taxon>
        <taxon>metagenomes</taxon>
        <taxon>ecological metagenomes</taxon>
    </lineage>
</organism>
<name>A0A0W8F5I0_9ZZZZ</name>
<feature type="transmembrane region" description="Helical" evidence="5">
    <location>
        <begin position="325"/>
        <end position="346"/>
    </location>
</feature>
<dbReference type="InterPro" id="IPR036259">
    <property type="entry name" value="MFS_trans_sf"/>
</dbReference>
<evidence type="ECO:0000313" key="7">
    <source>
        <dbReference type="EMBL" id="KUG16085.1"/>
    </source>
</evidence>
<dbReference type="PANTHER" id="PTHR11360">
    <property type="entry name" value="MONOCARBOXYLATE TRANSPORTER"/>
    <property type="match status" value="1"/>
</dbReference>
<evidence type="ECO:0000256" key="1">
    <source>
        <dbReference type="ARBA" id="ARBA00004141"/>
    </source>
</evidence>
<gene>
    <name evidence="7" type="ORF">ASZ90_014250</name>
</gene>
<dbReference type="GO" id="GO:0022857">
    <property type="term" value="F:transmembrane transporter activity"/>
    <property type="evidence" value="ECO:0007669"/>
    <property type="project" value="InterPro"/>
</dbReference>
<dbReference type="PROSITE" id="PS00216">
    <property type="entry name" value="SUGAR_TRANSPORT_1"/>
    <property type="match status" value="1"/>
</dbReference>
<feature type="transmembrane region" description="Helical" evidence="5">
    <location>
        <begin position="300"/>
        <end position="319"/>
    </location>
</feature>
<evidence type="ECO:0000256" key="4">
    <source>
        <dbReference type="ARBA" id="ARBA00023136"/>
    </source>
</evidence>
<dbReference type="AlphaFoldDB" id="A0A0W8F5I0"/>
<feature type="transmembrane region" description="Helical" evidence="5">
    <location>
        <begin position="135"/>
        <end position="156"/>
    </location>
</feature>
<evidence type="ECO:0000259" key="6">
    <source>
        <dbReference type="PROSITE" id="PS50850"/>
    </source>
</evidence>
<keyword evidence="2 5" id="KW-0812">Transmembrane</keyword>
<feature type="transmembrane region" description="Helical" evidence="5">
    <location>
        <begin position="388"/>
        <end position="407"/>
    </location>
</feature>
<keyword evidence="3 5" id="KW-1133">Transmembrane helix</keyword>
<feature type="transmembrane region" description="Helical" evidence="5">
    <location>
        <begin position="12"/>
        <end position="31"/>
    </location>
</feature>
<feature type="transmembrane region" description="Helical" evidence="5">
    <location>
        <begin position="104"/>
        <end position="123"/>
    </location>
</feature>
<dbReference type="InterPro" id="IPR020846">
    <property type="entry name" value="MFS_dom"/>
</dbReference>
<dbReference type="InterPro" id="IPR005829">
    <property type="entry name" value="Sugar_transporter_CS"/>
</dbReference>
<keyword evidence="4 5" id="KW-0472">Membrane</keyword>
<comment type="subcellular location">
    <subcellularLocation>
        <location evidence="1">Membrane</location>
        <topology evidence="1">Multi-pass membrane protein</topology>
    </subcellularLocation>
</comment>
<evidence type="ECO:0000256" key="5">
    <source>
        <dbReference type="SAM" id="Phobius"/>
    </source>
</evidence>
<dbReference type="SUPFAM" id="SSF103473">
    <property type="entry name" value="MFS general substrate transporter"/>
    <property type="match status" value="1"/>
</dbReference>
<protein>
    <submittedName>
        <fullName evidence="7">Oxalate/formate antiporter</fullName>
    </submittedName>
</protein>
<sequence>MNQNNGERNGALAIIGCCIAIFWPGALTFGFPGVMASLWQEMFHVGSGATGATIFFMLSAVGIFMFLAGRWQERYGIRRMIILGILLTTIGCILAAFANSIAMVYAWAFINGAASCFVYIPALTLVQQWYPQRKGLVSGTVSMVFGLAAAIMSPVFGLMLNAFGYRNMSLVLAVLALTAGLLGAYFALERDDETIKRKNEIRDALKRQIREGNEIDKDEQRRPLTVSETLHTRSFWFLWTTWILAGAAGVSMTVLSTGYGLSLGLPLEGAVLILTAFNLTNGTGRLASGYFSDRLGRRRVMSLAFLAAGLAYFLFPLAGDLPTSAILAAVVGLSFGTLFSVSAPLVADCFGLDHFGAIFGLTFAAYGFLAGPLGPTLSGYLLDLNGGNFIPIFLYLGAFSLLAALSIRQVVSPERR</sequence>
<feature type="transmembrane region" description="Helical" evidence="5">
    <location>
        <begin position="261"/>
        <end position="279"/>
    </location>
</feature>
<dbReference type="EMBL" id="LNQE01001515">
    <property type="protein sequence ID" value="KUG16085.1"/>
    <property type="molecule type" value="Genomic_DNA"/>
</dbReference>
<feature type="transmembrane region" description="Helical" evidence="5">
    <location>
        <begin position="168"/>
        <end position="188"/>
    </location>
</feature>
<dbReference type="PROSITE" id="PS50850">
    <property type="entry name" value="MFS"/>
    <property type="match status" value="1"/>
</dbReference>
<dbReference type="GO" id="GO:0016020">
    <property type="term" value="C:membrane"/>
    <property type="evidence" value="ECO:0007669"/>
    <property type="project" value="UniProtKB-SubCell"/>
</dbReference>
<accession>A0A0W8F5I0</accession>